<comment type="subcellular location">
    <subcellularLocation>
        <location evidence="1">Nucleus</location>
    </subcellularLocation>
</comment>
<keyword evidence="8" id="KW-1185">Reference proteome</keyword>
<dbReference type="GO" id="GO:0005634">
    <property type="term" value="C:nucleus"/>
    <property type="evidence" value="ECO:0007669"/>
    <property type="project" value="UniProtKB-SubCell"/>
</dbReference>
<keyword evidence="3" id="KW-0539">Nucleus</keyword>
<reference evidence="7 8" key="1">
    <citation type="submission" date="2019-03" db="EMBL/GenBank/DDBJ databases">
        <authorList>
            <person name="Gaulin E."/>
            <person name="Dumas B."/>
        </authorList>
    </citation>
    <scope>NUCLEOTIDE SEQUENCE [LARGE SCALE GENOMIC DNA]</scope>
    <source>
        <strain evidence="7">CBS 568.67</strain>
    </source>
</reference>
<dbReference type="Proteomes" id="UP000332933">
    <property type="component" value="Unassembled WGS sequence"/>
</dbReference>
<proteinExistence type="inferred from homology"/>
<dbReference type="EMBL" id="CAADRA010005132">
    <property type="protein sequence ID" value="VFT85564.1"/>
    <property type="molecule type" value="Genomic_DNA"/>
</dbReference>
<dbReference type="OrthoDB" id="60033at2759"/>
<dbReference type="SUPFAM" id="SSF46785">
    <property type="entry name" value="Winged helix' DNA-binding domain"/>
    <property type="match status" value="1"/>
</dbReference>
<dbReference type="SMART" id="SM00415">
    <property type="entry name" value="HSF"/>
    <property type="match status" value="1"/>
</dbReference>
<dbReference type="Pfam" id="PF00447">
    <property type="entry name" value="HSF_DNA-bind"/>
    <property type="match status" value="1"/>
</dbReference>
<protein>
    <submittedName>
        <fullName evidence="7">Aste57867_8678 protein</fullName>
    </submittedName>
</protein>
<dbReference type="EMBL" id="VJMH01005111">
    <property type="protein sequence ID" value="KAF0700827.1"/>
    <property type="molecule type" value="Genomic_DNA"/>
</dbReference>
<dbReference type="GO" id="GO:0003700">
    <property type="term" value="F:DNA-binding transcription factor activity"/>
    <property type="evidence" value="ECO:0007669"/>
    <property type="project" value="InterPro"/>
</dbReference>
<name>A0A485KKW0_9STRA</name>
<dbReference type="InterPro" id="IPR036388">
    <property type="entry name" value="WH-like_DNA-bd_sf"/>
</dbReference>
<organism evidence="7 8">
    <name type="scientific">Aphanomyces stellatus</name>
    <dbReference type="NCBI Taxonomy" id="120398"/>
    <lineage>
        <taxon>Eukaryota</taxon>
        <taxon>Sar</taxon>
        <taxon>Stramenopiles</taxon>
        <taxon>Oomycota</taxon>
        <taxon>Saprolegniomycetes</taxon>
        <taxon>Saprolegniales</taxon>
        <taxon>Verrucalvaceae</taxon>
        <taxon>Aphanomyces</taxon>
    </lineage>
</organism>
<evidence type="ECO:0000313" key="6">
    <source>
        <dbReference type="EMBL" id="KAF0700827.1"/>
    </source>
</evidence>
<sequence>MHFTDTPSLHIHVPSAHDHASFQRMLHASPTTTDDCDSPGAVREMAPFLRNLRNMLDHENAEVLRWNKDGTAFEIHDMDTLTHTVLPKYFKHNKYTSFQRQLNYFHFKKWTKSRANVCTFSNDCFLRDDPDRSLWITRKKGLPSSRSASFDETVVATPRTIATMVAEGFDPSHAPVPEEFLMKEDLDWLATIDSSVTEKAVAEAQTMDWIQPTPYPESWVNVTAV</sequence>
<dbReference type="PANTHER" id="PTHR10015">
    <property type="entry name" value="HEAT SHOCK TRANSCRIPTION FACTOR"/>
    <property type="match status" value="1"/>
</dbReference>
<evidence type="ECO:0000313" key="8">
    <source>
        <dbReference type="Proteomes" id="UP000332933"/>
    </source>
</evidence>
<reference evidence="6" key="2">
    <citation type="submission" date="2019-06" db="EMBL/GenBank/DDBJ databases">
        <title>Genomics analysis of Aphanomyces spp. identifies a new class of oomycete effector associated with host adaptation.</title>
        <authorList>
            <person name="Gaulin E."/>
        </authorList>
    </citation>
    <scope>NUCLEOTIDE SEQUENCE</scope>
    <source>
        <strain evidence="6">CBS 578.67</strain>
    </source>
</reference>
<evidence type="ECO:0000259" key="5">
    <source>
        <dbReference type="SMART" id="SM00415"/>
    </source>
</evidence>
<evidence type="ECO:0000256" key="4">
    <source>
        <dbReference type="RuleBase" id="RU004020"/>
    </source>
</evidence>
<dbReference type="Gene3D" id="1.10.10.10">
    <property type="entry name" value="Winged helix-like DNA-binding domain superfamily/Winged helix DNA-binding domain"/>
    <property type="match status" value="1"/>
</dbReference>
<dbReference type="GO" id="GO:0043565">
    <property type="term" value="F:sequence-specific DNA binding"/>
    <property type="evidence" value="ECO:0007669"/>
    <property type="project" value="InterPro"/>
</dbReference>
<gene>
    <name evidence="7" type="primary">Aste57867_8678</name>
    <name evidence="6" type="ORF">As57867_008644</name>
    <name evidence="7" type="ORF">ASTE57867_8678</name>
</gene>
<dbReference type="InterPro" id="IPR036390">
    <property type="entry name" value="WH_DNA-bd_sf"/>
</dbReference>
<evidence type="ECO:0000256" key="3">
    <source>
        <dbReference type="ARBA" id="ARBA00023242"/>
    </source>
</evidence>
<evidence type="ECO:0000256" key="2">
    <source>
        <dbReference type="ARBA" id="ARBA00023125"/>
    </source>
</evidence>
<keyword evidence="2" id="KW-0238">DNA-binding</keyword>
<comment type="similarity">
    <text evidence="4">Belongs to the HSF family.</text>
</comment>
<feature type="domain" description="HSF-type DNA-binding" evidence="5">
    <location>
        <begin position="44"/>
        <end position="139"/>
    </location>
</feature>
<evidence type="ECO:0000313" key="7">
    <source>
        <dbReference type="EMBL" id="VFT85564.1"/>
    </source>
</evidence>
<dbReference type="AlphaFoldDB" id="A0A485KKW0"/>
<dbReference type="PANTHER" id="PTHR10015:SF427">
    <property type="entry name" value="HEAT SHOCK FACTOR PROTEIN"/>
    <property type="match status" value="1"/>
</dbReference>
<dbReference type="FunFam" id="1.10.10.10:FF:000286">
    <property type="entry name" value="Heat shock transcription factor"/>
    <property type="match status" value="1"/>
</dbReference>
<evidence type="ECO:0000256" key="1">
    <source>
        <dbReference type="ARBA" id="ARBA00004123"/>
    </source>
</evidence>
<dbReference type="InterPro" id="IPR000232">
    <property type="entry name" value="HSF_DNA-bd"/>
</dbReference>
<accession>A0A485KKW0</accession>